<accession>A0A2N8ZDZ6</accession>
<dbReference type="EMBL" id="LT960611">
    <property type="protein sequence ID" value="SON50134.1"/>
    <property type="molecule type" value="Genomic_DNA"/>
</dbReference>
<dbReference type="SMART" id="SM00448">
    <property type="entry name" value="REC"/>
    <property type="match status" value="1"/>
</dbReference>
<evidence type="ECO:0000259" key="2">
    <source>
        <dbReference type="PROSITE" id="PS50110"/>
    </source>
</evidence>
<evidence type="ECO:0000313" key="4">
    <source>
        <dbReference type="Proteomes" id="UP000235828"/>
    </source>
</evidence>
<proteinExistence type="predicted"/>
<dbReference type="Proteomes" id="UP000235828">
    <property type="component" value="Chromosome A"/>
</dbReference>
<gene>
    <name evidence="3" type="ORF">VTAP4600_A2155</name>
</gene>
<dbReference type="Gene3D" id="3.60.40.10">
    <property type="entry name" value="PPM-type phosphatase domain"/>
    <property type="match status" value="1"/>
</dbReference>
<dbReference type="SUPFAM" id="SSF52172">
    <property type="entry name" value="CheY-like"/>
    <property type="match status" value="1"/>
</dbReference>
<dbReference type="PANTHER" id="PTHR43228:SF1">
    <property type="entry name" value="TWO-COMPONENT RESPONSE REGULATOR ARR22"/>
    <property type="match status" value="1"/>
</dbReference>
<dbReference type="Pfam" id="PF00072">
    <property type="entry name" value="Response_reg"/>
    <property type="match status" value="1"/>
</dbReference>
<dbReference type="PROSITE" id="PS50110">
    <property type="entry name" value="RESPONSE_REGULATORY"/>
    <property type="match status" value="1"/>
</dbReference>
<feature type="domain" description="Response regulatory" evidence="2">
    <location>
        <begin position="24"/>
        <end position="138"/>
    </location>
</feature>
<dbReference type="Gene3D" id="3.40.50.2300">
    <property type="match status" value="1"/>
</dbReference>
<organism evidence="3 4">
    <name type="scientific">Vibrio tapetis subsp. tapetis</name>
    <dbReference type="NCBI Taxonomy" id="1671868"/>
    <lineage>
        <taxon>Bacteria</taxon>
        <taxon>Pseudomonadati</taxon>
        <taxon>Pseudomonadota</taxon>
        <taxon>Gammaproteobacteria</taxon>
        <taxon>Vibrionales</taxon>
        <taxon>Vibrionaceae</taxon>
        <taxon>Vibrio</taxon>
    </lineage>
</organism>
<keyword evidence="4" id="KW-1185">Reference proteome</keyword>
<dbReference type="PANTHER" id="PTHR43228">
    <property type="entry name" value="TWO-COMPONENT RESPONSE REGULATOR"/>
    <property type="match status" value="1"/>
</dbReference>
<sequence length="370" mass="40991">MKSLVKQNFTEHQMVTNVSMQQPVVMIVDDDAVFRTMISGFLAKLGYEVMEAVNGLDGLQKLRLQVPDLVICDLSMPILNGIEFAEEVCWEYPSLPMIVVSATEEMSDVARALRFGIKDFLTKPITDLNHLKGAIENTMSDAEDIDAEQRDFASQWFRVDSNGQLPEEQELHWHLGELQENPNMARQLLEALLPDRDTTQGGWKCSYRLLQSSEQLPFVIDYAWVMEGQFVFYMVDASSGGESSVATTLLIRALFNDYLRNKAHELIDLKQMLSAIEKGIACSDYAEPIKGLFGVADMTDGSITIASTGLECVWANGSMSTHILPGTLMGDGCAKTALFQQLNMLGGGQLNLNRLGSVSFSLNISPNNVN</sequence>
<evidence type="ECO:0000313" key="3">
    <source>
        <dbReference type="EMBL" id="SON50134.1"/>
    </source>
</evidence>
<dbReference type="KEGG" id="vta:A2155"/>
<dbReference type="InterPro" id="IPR036457">
    <property type="entry name" value="PPM-type-like_dom_sf"/>
</dbReference>
<dbReference type="InterPro" id="IPR052048">
    <property type="entry name" value="ST_Response_Regulator"/>
</dbReference>
<dbReference type="AlphaFoldDB" id="A0A2N8ZDZ6"/>
<name>A0A2N8ZDZ6_9VIBR</name>
<dbReference type="InterPro" id="IPR011006">
    <property type="entry name" value="CheY-like_superfamily"/>
</dbReference>
<dbReference type="GO" id="GO:0000160">
    <property type="term" value="P:phosphorelay signal transduction system"/>
    <property type="evidence" value="ECO:0007669"/>
    <property type="project" value="InterPro"/>
</dbReference>
<keyword evidence="1" id="KW-0597">Phosphoprotein</keyword>
<reference evidence="3 4" key="1">
    <citation type="submission" date="2017-10" db="EMBL/GenBank/DDBJ databases">
        <authorList>
            <person name="Banno H."/>
            <person name="Chua N.-H."/>
        </authorList>
    </citation>
    <scope>NUCLEOTIDE SEQUENCE [LARGE SCALE GENOMIC DNA]</scope>
    <source>
        <strain evidence="3">Vibrio tapetis CECT4600</strain>
    </source>
</reference>
<evidence type="ECO:0000256" key="1">
    <source>
        <dbReference type="PROSITE-ProRule" id="PRU00169"/>
    </source>
</evidence>
<dbReference type="FunFam" id="3.40.50.2300:FF:000301">
    <property type="entry name" value="Response regulator receiver"/>
    <property type="match status" value="1"/>
</dbReference>
<feature type="modified residue" description="4-aspartylphosphate" evidence="1">
    <location>
        <position position="73"/>
    </location>
</feature>
<protein>
    <submittedName>
        <fullName evidence="3">Putative Response regulator</fullName>
    </submittedName>
</protein>
<dbReference type="InterPro" id="IPR001789">
    <property type="entry name" value="Sig_transdc_resp-reg_receiver"/>
</dbReference>